<sequence>MTWKYSQSTGVLTHNGSFIAKGYSGHGTGINNPSMEQVEGKGPIPRGYYRIHGYSNSITKVTVILDPIMGTNTFGRSLFRIHGDKRDGTYRQASHGCIIINGPNLRKEIANSSDTILVVE</sequence>
<dbReference type="RefSeq" id="WP_021325797.1">
    <property type="nucleotide sequence ID" value="NZ_CAWLUD010000007.1"/>
</dbReference>
<feature type="domain" description="Tlde1" evidence="1">
    <location>
        <begin position="21"/>
        <end position="105"/>
    </location>
</feature>
<dbReference type="InterPro" id="IPR021225">
    <property type="entry name" value="Tlde1_dom"/>
</dbReference>
<accession>A0A081S0P6</accession>
<evidence type="ECO:0000313" key="2">
    <source>
        <dbReference type="EMBL" id="KER04499.1"/>
    </source>
</evidence>
<evidence type="ECO:0000313" key="3">
    <source>
        <dbReference type="Proteomes" id="UP000028002"/>
    </source>
</evidence>
<dbReference type="PATRIC" id="fig|1393735.3.peg.805"/>
<comment type="caution">
    <text evidence="2">The sequence shown here is derived from an EMBL/GenBank/DDBJ whole genome shotgun (WGS) entry which is preliminary data.</text>
</comment>
<evidence type="ECO:0000259" key="1">
    <source>
        <dbReference type="Pfam" id="PF10908"/>
    </source>
</evidence>
<dbReference type="AlphaFoldDB" id="A0A081S0P6"/>
<dbReference type="Proteomes" id="UP000028002">
    <property type="component" value="Unassembled WGS sequence"/>
</dbReference>
<dbReference type="Pfam" id="PF10908">
    <property type="entry name" value="Tlde1_dom"/>
    <property type="match status" value="1"/>
</dbReference>
<gene>
    <name evidence="2" type="ORF">MEG1DRAFT_00788</name>
</gene>
<reference evidence="2 3" key="1">
    <citation type="submission" date="2014-03" db="EMBL/GenBank/DDBJ databases">
        <title>Draft Genome of Photorhabdus temperata Meg1.</title>
        <authorList>
            <person name="Hurst S.G.IV."/>
            <person name="Morris K."/>
            <person name="Thomas K."/>
            <person name="Tisa L.S."/>
        </authorList>
    </citation>
    <scope>NUCLEOTIDE SEQUENCE [LARGE SCALE GENOMIC DNA]</scope>
    <source>
        <strain evidence="2 3">Meg1</strain>
    </source>
</reference>
<dbReference type="EMBL" id="JGVH01000007">
    <property type="protein sequence ID" value="KER04499.1"/>
    <property type="molecule type" value="Genomic_DNA"/>
</dbReference>
<proteinExistence type="predicted"/>
<name>A0A081S0P6_PHOTE</name>
<organism evidence="2 3">
    <name type="scientific">Photorhabdus temperata subsp. temperata Meg1</name>
    <dbReference type="NCBI Taxonomy" id="1393735"/>
    <lineage>
        <taxon>Bacteria</taxon>
        <taxon>Pseudomonadati</taxon>
        <taxon>Pseudomonadota</taxon>
        <taxon>Gammaproteobacteria</taxon>
        <taxon>Enterobacterales</taxon>
        <taxon>Morganellaceae</taxon>
        <taxon>Photorhabdus</taxon>
    </lineage>
</organism>
<protein>
    <recommendedName>
        <fullName evidence="1">Tlde1 domain-containing protein</fullName>
    </recommendedName>
</protein>